<dbReference type="Proteomes" id="UP000748531">
    <property type="component" value="Unassembled WGS sequence"/>
</dbReference>
<sequence length="120" mass="13845">MLSIDDNVQEKDELLGSGRHSQTPNYLMYFHRLYDTANSISQADWIMIKQVAGELAEIGDEINENFTTCPNHPNSNYIVKKQSEVVNLPNDDMILSSTDYTNSFKGLFWFSLFCVLMRLR</sequence>
<reference evidence="1" key="1">
    <citation type="submission" date="2019-05" db="EMBL/GenBank/DDBJ databases">
        <title>Annotation for the trematode Paragonimus heterotremus.</title>
        <authorList>
            <person name="Choi Y.-J."/>
        </authorList>
    </citation>
    <scope>NUCLEOTIDE SEQUENCE</scope>
    <source>
        <strain evidence="1">LC</strain>
    </source>
</reference>
<name>A0A8J4T851_9TREM</name>
<evidence type="ECO:0000313" key="1">
    <source>
        <dbReference type="EMBL" id="KAF5399769.1"/>
    </source>
</evidence>
<dbReference type="AlphaFoldDB" id="A0A8J4T851"/>
<accession>A0A8J4T851</accession>
<comment type="caution">
    <text evidence="1">The sequence shown here is derived from an EMBL/GenBank/DDBJ whole genome shotgun (WGS) entry which is preliminary data.</text>
</comment>
<dbReference type="OrthoDB" id="10551641at2759"/>
<organism evidence="1 2">
    <name type="scientific">Paragonimus heterotremus</name>
    <dbReference type="NCBI Taxonomy" id="100268"/>
    <lineage>
        <taxon>Eukaryota</taxon>
        <taxon>Metazoa</taxon>
        <taxon>Spiralia</taxon>
        <taxon>Lophotrochozoa</taxon>
        <taxon>Platyhelminthes</taxon>
        <taxon>Trematoda</taxon>
        <taxon>Digenea</taxon>
        <taxon>Plagiorchiida</taxon>
        <taxon>Troglotremata</taxon>
        <taxon>Troglotrematidae</taxon>
        <taxon>Paragonimus</taxon>
    </lineage>
</organism>
<protein>
    <submittedName>
        <fullName evidence="1">Uncharacterized protein</fullName>
    </submittedName>
</protein>
<gene>
    <name evidence="1" type="ORF">PHET_07166</name>
</gene>
<dbReference type="EMBL" id="LUCH01003746">
    <property type="protein sequence ID" value="KAF5399769.1"/>
    <property type="molecule type" value="Genomic_DNA"/>
</dbReference>
<keyword evidence="2" id="KW-1185">Reference proteome</keyword>
<evidence type="ECO:0000313" key="2">
    <source>
        <dbReference type="Proteomes" id="UP000748531"/>
    </source>
</evidence>
<proteinExistence type="predicted"/>